<keyword evidence="5" id="KW-0410">Iron transport</keyword>
<dbReference type="CDD" id="cd01347">
    <property type="entry name" value="ligand_gated_channel"/>
    <property type="match status" value="1"/>
</dbReference>
<evidence type="ECO:0000259" key="16">
    <source>
        <dbReference type="Pfam" id="PF00593"/>
    </source>
</evidence>
<evidence type="ECO:0000256" key="11">
    <source>
        <dbReference type="ARBA" id="ARBA00023136"/>
    </source>
</evidence>
<evidence type="ECO:0000313" key="18">
    <source>
        <dbReference type="EMBL" id="MCY0386103.1"/>
    </source>
</evidence>
<dbReference type="InterPro" id="IPR036942">
    <property type="entry name" value="Beta-barrel_TonB_sf"/>
</dbReference>
<sequence>MDDEQNLSLADALYNVPGVVANTYGRRGWDDFIIRGETASNAIFLDGLRTAANSRVAEQLFDMEQVEVLKGPASLLSGFVLPGGVVNMVSKRPLDYTFANVDTTVGSHALYQASVDMGTPLSANGKAAFRVSALAMNAHDETDYVWSKSRSIAPSLSLDFGPRTDFTILTSYQERTYIRQQGLPLKGSVLPNANGAISRSTFTGEPGEQPYDGNEARVGYAFTHRFDSGWTVNQNFRWQRYTMGGVLVANGTLAANGRTLSRTATDQTWSGNSESIDTNVQKTFHTAFGDHQFIAGTDYSRDNEELTQYTCTVGTLNVYAPVYGSAIKCGSTPKTRTSTTIRDLGFYLRDQIALGPKWRILAGLRYDRADTDSLDQLGGAYSTVPASAVTGSAAVMYELWTGVRPYVSYASSFYPNAGTDIDGQPFKAEKGRQWEAGVKFGQDTSASTVTLAVFDLRRKNVLETNPVDDDYSIAVGEERSRGVELGFTSDLTRQLSVTGGYAYTNAVILDDGGQSPSTNGERLDNVPRHSFTLYTRYRFPGSWHRWEVNGGIRGQNSAYAYGYMIPGYAVSNLGVAYHANRWHAALRVGNVFNRHYYTGGLKAAVALGDDRSVMLTAGFQY</sequence>
<evidence type="ECO:0000313" key="19">
    <source>
        <dbReference type="Proteomes" id="UP001082899"/>
    </source>
</evidence>
<dbReference type="Proteomes" id="UP001082899">
    <property type="component" value="Unassembled WGS sequence"/>
</dbReference>
<dbReference type="Pfam" id="PF07715">
    <property type="entry name" value="Plug"/>
    <property type="match status" value="1"/>
</dbReference>
<dbReference type="Pfam" id="PF00593">
    <property type="entry name" value="TonB_dep_Rec_b-barrel"/>
    <property type="match status" value="1"/>
</dbReference>
<evidence type="ECO:0000256" key="1">
    <source>
        <dbReference type="ARBA" id="ARBA00004571"/>
    </source>
</evidence>
<dbReference type="InterPro" id="IPR037066">
    <property type="entry name" value="Plug_dom_sf"/>
</dbReference>
<gene>
    <name evidence="18" type="ORF">OVY01_02345</name>
</gene>
<evidence type="ECO:0000256" key="7">
    <source>
        <dbReference type="ARBA" id="ARBA00022729"/>
    </source>
</evidence>
<dbReference type="Gene3D" id="2.40.170.20">
    <property type="entry name" value="TonB-dependent receptor, beta-barrel domain"/>
    <property type="match status" value="1"/>
</dbReference>
<dbReference type="NCBIfam" id="TIGR01783">
    <property type="entry name" value="TonB-siderophor"/>
    <property type="match status" value="1"/>
</dbReference>
<organism evidence="18 19">
    <name type="scientific">Robbsia betulipollinis</name>
    <dbReference type="NCBI Taxonomy" id="2981849"/>
    <lineage>
        <taxon>Bacteria</taxon>
        <taxon>Pseudomonadati</taxon>
        <taxon>Pseudomonadota</taxon>
        <taxon>Betaproteobacteria</taxon>
        <taxon>Burkholderiales</taxon>
        <taxon>Burkholderiaceae</taxon>
        <taxon>Robbsia</taxon>
    </lineage>
</organism>
<proteinExistence type="inferred from homology"/>
<keyword evidence="9" id="KW-0406">Ion transport</keyword>
<name>A0ABT3ZJD6_9BURK</name>
<evidence type="ECO:0000256" key="8">
    <source>
        <dbReference type="ARBA" id="ARBA00023004"/>
    </source>
</evidence>
<dbReference type="PROSITE" id="PS52016">
    <property type="entry name" value="TONB_DEPENDENT_REC_3"/>
    <property type="match status" value="1"/>
</dbReference>
<protein>
    <submittedName>
        <fullName evidence="18">TonB-dependent siderophore receptor</fullName>
    </submittedName>
</protein>
<evidence type="ECO:0000256" key="6">
    <source>
        <dbReference type="ARBA" id="ARBA00022692"/>
    </source>
</evidence>
<keyword evidence="4 14" id="KW-1134">Transmembrane beta strand</keyword>
<keyword evidence="3 14" id="KW-0813">Transport</keyword>
<dbReference type="InterPro" id="IPR000531">
    <property type="entry name" value="Beta-barrel_TonB"/>
</dbReference>
<keyword evidence="19" id="KW-1185">Reference proteome</keyword>
<dbReference type="PANTHER" id="PTHR32552:SF68">
    <property type="entry name" value="FERRICHROME OUTER MEMBRANE TRANSPORTER_PHAGE RECEPTOR"/>
    <property type="match status" value="1"/>
</dbReference>
<dbReference type="InterPro" id="IPR010105">
    <property type="entry name" value="TonB_sidphr_rcpt"/>
</dbReference>
<feature type="domain" description="TonB-dependent receptor plug" evidence="17">
    <location>
        <begin position="1"/>
        <end position="85"/>
    </location>
</feature>
<feature type="domain" description="TonB-dependent receptor-like beta-barrel" evidence="16">
    <location>
        <begin position="172"/>
        <end position="591"/>
    </location>
</feature>
<keyword evidence="6 14" id="KW-0812">Transmembrane</keyword>
<keyword evidence="8" id="KW-0408">Iron</keyword>
<evidence type="ECO:0000256" key="13">
    <source>
        <dbReference type="ARBA" id="ARBA00023237"/>
    </source>
</evidence>
<comment type="similarity">
    <text evidence="2 14 15">Belongs to the TonB-dependent receptor family.</text>
</comment>
<accession>A0ABT3ZJD6</accession>
<evidence type="ECO:0000259" key="17">
    <source>
        <dbReference type="Pfam" id="PF07715"/>
    </source>
</evidence>
<reference evidence="18" key="1">
    <citation type="submission" date="2022-11" db="EMBL/GenBank/DDBJ databases">
        <title>Robbsia betulipollinis sp. nov., isolated from pollen of birch (Betula pendula).</title>
        <authorList>
            <person name="Shi H."/>
            <person name="Ambika Manirajan B."/>
            <person name="Ratering S."/>
            <person name="Geissler-Plaum R."/>
            <person name="Schnell S."/>
        </authorList>
    </citation>
    <scope>NUCLEOTIDE SEQUENCE</scope>
    <source>
        <strain evidence="18">Bb-Pol-6</strain>
    </source>
</reference>
<evidence type="ECO:0000256" key="3">
    <source>
        <dbReference type="ARBA" id="ARBA00022448"/>
    </source>
</evidence>
<comment type="subcellular location">
    <subcellularLocation>
        <location evidence="1 14">Cell outer membrane</location>
        <topology evidence="1 14">Multi-pass membrane protein</topology>
    </subcellularLocation>
</comment>
<keyword evidence="7" id="KW-0732">Signal</keyword>
<evidence type="ECO:0000256" key="2">
    <source>
        <dbReference type="ARBA" id="ARBA00009810"/>
    </source>
</evidence>
<comment type="caution">
    <text evidence="18">The sequence shown here is derived from an EMBL/GenBank/DDBJ whole genome shotgun (WGS) entry which is preliminary data.</text>
</comment>
<evidence type="ECO:0000256" key="14">
    <source>
        <dbReference type="PROSITE-ProRule" id="PRU01360"/>
    </source>
</evidence>
<evidence type="ECO:0000256" key="5">
    <source>
        <dbReference type="ARBA" id="ARBA00022496"/>
    </source>
</evidence>
<dbReference type="InterPro" id="IPR012910">
    <property type="entry name" value="Plug_dom"/>
</dbReference>
<dbReference type="SUPFAM" id="SSF56935">
    <property type="entry name" value="Porins"/>
    <property type="match status" value="1"/>
</dbReference>
<evidence type="ECO:0000256" key="15">
    <source>
        <dbReference type="RuleBase" id="RU003357"/>
    </source>
</evidence>
<keyword evidence="12 18" id="KW-0675">Receptor</keyword>
<dbReference type="Gene3D" id="2.170.130.10">
    <property type="entry name" value="TonB-dependent receptor, plug domain"/>
    <property type="match status" value="1"/>
</dbReference>
<dbReference type="EMBL" id="JAPMXC010000001">
    <property type="protein sequence ID" value="MCY0386103.1"/>
    <property type="molecule type" value="Genomic_DNA"/>
</dbReference>
<evidence type="ECO:0000256" key="12">
    <source>
        <dbReference type="ARBA" id="ARBA00023170"/>
    </source>
</evidence>
<keyword evidence="13 14" id="KW-0998">Cell outer membrane</keyword>
<keyword evidence="11 14" id="KW-0472">Membrane</keyword>
<keyword evidence="10 15" id="KW-0798">TonB box</keyword>
<evidence type="ECO:0000256" key="4">
    <source>
        <dbReference type="ARBA" id="ARBA00022452"/>
    </source>
</evidence>
<dbReference type="RefSeq" id="WP_267845353.1">
    <property type="nucleotide sequence ID" value="NZ_JAPMXC010000001.1"/>
</dbReference>
<evidence type="ECO:0000256" key="9">
    <source>
        <dbReference type="ARBA" id="ARBA00023065"/>
    </source>
</evidence>
<dbReference type="PANTHER" id="PTHR32552">
    <property type="entry name" value="FERRICHROME IRON RECEPTOR-RELATED"/>
    <property type="match status" value="1"/>
</dbReference>
<dbReference type="InterPro" id="IPR039426">
    <property type="entry name" value="TonB-dep_rcpt-like"/>
</dbReference>
<evidence type="ECO:0000256" key="10">
    <source>
        <dbReference type="ARBA" id="ARBA00023077"/>
    </source>
</evidence>